<organism evidence="2">
    <name type="scientific">marine metagenome</name>
    <dbReference type="NCBI Taxonomy" id="408172"/>
    <lineage>
        <taxon>unclassified sequences</taxon>
        <taxon>metagenomes</taxon>
        <taxon>ecological metagenomes</taxon>
    </lineage>
</organism>
<dbReference type="PIRSF" id="PIRSF009320">
    <property type="entry name" value="Nuc_binding_HP_1000"/>
    <property type="match status" value="1"/>
</dbReference>
<dbReference type="InterPro" id="IPR050678">
    <property type="entry name" value="DNA_Partitioning_ATPase"/>
</dbReference>
<accession>A0A381Z4B5</accession>
<reference evidence="2" key="1">
    <citation type="submission" date="2018-05" db="EMBL/GenBank/DDBJ databases">
        <authorList>
            <person name="Lanie J.A."/>
            <person name="Ng W.-L."/>
            <person name="Kazmierczak K.M."/>
            <person name="Andrzejewski T.M."/>
            <person name="Davidsen T.M."/>
            <person name="Wayne K.J."/>
            <person name="Tettelin H."/>
            <person name="Glass J.I."/>
            <person name="Rusch D."/>
            <person name="Podicherti R."/>
            <person name="Tsui H.-C.T."/>
            <person name="Winkler M.E."/>
        </authorList>
    </citation>
    <scope>NUCLEOTIDE SEQUENCE</scope>
</reference>
<dbReference type="AlphaFoldDB" id="A0A381Z4B5"/>
<evidence type="ECO:0000259" key="1">
    <source>
        <dbReference type="Pfam" id="PF01656"/>
    </source>
</evidence>
<name>A0A381Z4B5_9ZZZZ</name>
<dbReference type="SUPFAM" id="SSF52540">
    <property type="entry name" value="P-loop containing nucleoside triphosphate hydrolases"/>
    <property type="match status" value="1"/>
</dbReference>
<dbReference type="CDD" id="cd02042">
    <property type="entry name" value="ParAB_family"/>
    <property type="match status" value="1"/>
</dbReference>
<dbReference type="InterPro" id="IPR027417">
    <property type="entry name" value="P-loop_NTPase"/>
</dbReference>
<dbReference type="EMBL" id="UINC01019752">
    <property type="protein sequence ID" value="SVA83597.1"/>
    <property type="molecule type" value="Genomic_DNA"/>
</dbReference>
<gene>
    <name evidence="2" type="ORF">METZ01_LOCUS136451</name>
</gene>
<dbReference type="PANTHER" id="PTHR13696:SF96">
    <property type="entry name" value="COBQ_COBB_MIND_PARA NUCLEOTIDE BINDING DOMAIN-CONTAINING PROTEIN"/>
    <property type="match status" value="1"/>
</dbReference>
<feature type="domain" description="CobQ/CobB/MinD/ParA nucleotide binding" evidence="1">
    <location>
        <begin position="5"/>
        <end position="167"/>
    </location>
</feature>
<protein>
    <recommendedName>
        <fullName evidence="1">CobQ/CobB/MinD/ParA nucleotide binding domain-containing protein</fullName>
    </recommendedName>
</protein>
<dbReference type="PANTHER" id="PTHR13696">
    <property type="entry name" value="P-LOOP CONTAINING NUCLEOSIDE TRIPHOSPHATE HYDROLASE"/>
    <property type="match status" value="1"/>
</dbReference>
<dbReference type="InterPro" id="IPR002586">
    <property type="entry name" value="CobQ/CobB/MinD/ParA_Nub-bd_dom"/>
</dbReference>
<dbReference type="Gene3D" id="3.40.50.300">
    <property type="entry name" value="P-loop containing nucleotide triphosphate hydrolases"/>
    <property type="match status" value="1"/>
</dbReference>
<sequence length="210" mass="23462">MGKVLAFTNQKGGTGKTTLSANLAVLWSNSQYKVAVIDGDHQKSLTYWIEARKKYYGEGDIGIDVLSYNSHSLGEDIKNIKRKYNFIIIDSPPSITYDTIQIIKNADRVFVPVQPSPVDLMATIPFLNLTKQERKKSTVVLNRVLPRVRLTEAMILRLRYAGAKIARSRISSKTIYAETFSAGRGVVDISVNSDASREIINLGNEILRNL</sequence>
<evidence type="ECO:0000313" key="2">
    <source>
        <dbReference type="EMBL" id="SVA83597.1"/>
    </source>
</evidence>
<proteinExistence type="predicted"/>
<dbReference type="Pfam" id="PF01656">
    <property type="entry name" value="CbiA"/>
    <property type="match status" value="1"/>
</dbReference>